<protein>
    <submittedName>
        <fullName evidence="2">Uncharacterized protein</fullName>
    </submittedName>
</protein>
<sequence>MRKSKWMIIFTCFILMAGGIFTASPPADAAERDSSLSSMDKLFDSLQALEIANKIQNQRTVELRRSNDQSAKSVREAVKQIGAVQIKQLENSWKQAQARYAPLLSQYAALQKQLKEARARKDKKSVTTLSLQINSIKPSVDAARLEIRNRRAALTAAKNTAAAQAKPIQTMLSTITTIRKDIQTEKKHISGYKKSITAGTKVFNQAVKRGDAITALAQLTRSYTLLQQVAASQQKVHVWEQKITGVIQDCRSRLPK</sequence>
<feature type="chain" id="PRO_5046942501" evidence="1">
    <location>
        <begin position="30"/>
        <end position="256"/>
    </location>
</feature>
<keyword evidence="3" id="KW-1185">Reference proteome</keyword>
<name>A0ABT9CI21_9BACL</name>
<accession>A0ABT9CI21</accession>
<dbReference type="EMBL" id="JAUQTB010000013">
    <property type="protein sequence ID" value="MDO7908213.1"/>
    <property type="molecule type" value="Genomic_DNA"/>
</dbReference>
<reference evidence="2 3" key="1">
    <citation type="submission" date="2023-07" db="EMBL/GenBank/DDBJ databases">
        <title>Paenibacillus sp. JX-17 nov. isolated from soil.</title>
        <authorList>
            <person name="Wan Y."/>
            <person name="Liu B."/>
        </authorList>
    </citation>
    <scope>NUCLEOTIDE SEQUENCE [LARGE SCALE GENOMIC DNA]</scope>
    <source>
        <strain evidence="2 3">JX-17</strain>
    </source>
</reference>
<organism evidence="2 3">
    <name type="scientific">Paenibacillus lacisoli</name>
    <dbReference type="NCBI Taxonomy" id="3064525"/>
    <lineage>
        <taxon>Bacteria</taxon>
        <taxon>Bacillati</taxon>
        <taxon>Bacillota</taxon>
        <taxon>Bacilli</taxon>
        <taxon>Bacillales</taxon>
        <taxon>Paenibacillaceae</taxon>
        <taxon>Paenibacillus</taxon>
    </lineage>
</organism>
<keyword evidence="1" id="KW-0732">Signal</keyword>
<evidence type="ECO:0000256" key="1">
    <source>
        <dbReference type="SAM" id="SignalP"/>
    </source>
</evidence>
<evidence type="ECO:0000313" key="3">
    <source>
        <dbReference type="Proteomes" id="UP001240171"/>
    </source>
</evidence>
<feature type="signal peptide" evidence="1">
    <location>
        <begin position="1"/>
        <end position="29"/>
    </location>
</feature>
<comment type="caution">
    <text evidence="2">The sequence shown here is derived from an EMBL/GenBank/DDBJ whole genome shotgun (WGS) entry which is preliminary data.</text>
</comment>
<gene>
    <name evidence="2" type="ORF">Q5741_17560</name>
</gene>
<evidence type="ECO:0000313" key="2">
    <source>
        <dbReference type="EMBL" id="MDO7908213.1"/>
    </source>
</evidence>
<proteinExistence type="predicted"/>
<dbReference type="RefSeq" id="WP_305025437.1">
    <property type="nucleotide sequence ID" value="NZ_JAUQTB010000013.1"/>
</dbReference>
<dbReference type="Proteomes" id="UP001240171">
    <property type="component" value="Unassembled WGS sequence"/>
</dbReference>